<dbReference type="Proteomes" id="UP001597112">
    <property type="component" value="Unassembled WGS sequence"/>
</dbReference>
<dbReference type="SUPFAM" id="SSF51735">
    <property type="entry name" value="NAD(P)-binding Rossmann-fold domains"/>
    <property type="match status" value="1"/>
</dbReference>
<organism evidence="2 3">
    <name type="scientific">Ohtaekwangia kribbensis</name>
    <dbReference type="NCBI Taxonomy" id="688913"/>
    <lineage>
        <taxon>Bacteria</taxon>
        <taxon>Pseudomonadati</taxon>
        <taxon>Bacteroidota</taxon>
        <taxon>Cytophagia</taxon>
        <taxon>Cytophagales</taxon>
        <taxon>Fulvivirgaceae</taxon>
        <taxon>Ohtaekwangia</taxon>
    </lineage>
</organism>
<dbReference type="InterPro" id="IPR001509">
    <property type="entry name" value="Epimerase_deHydtase"/>
</dbReference>
<feature type="domain" description="NAD-dependent epimerase/dehydratase" evidence="1">
    <location>
        <begin position="2"/>
        <end position="223"/>
    </location>
</feature>
<accession>A0ABW3KCB1</accession>
<comment type="caution">
    <text evidence="2">The sequence shown here is derived from an EMBL/GenBank/DDBJ whole genome shotgun (WGS) entry which is preliminary data.</text>
</comment>
<dbReference type="Gene3D" id="3.40.50.720">
    <property type="entry name" value="NAD(P)-binding Rossmann-like Domain"/>
    <property type="match status" value="1"/>
</dbReference>
<evidence type="ECO:0000259" key="1">
    <source>
        <dbReference type="Pfam" id="PF01370"/>
    </source>
</evidence>
<dbReference type="InterPro" id="IPR051783">
    <property type="entry name" value="NAD(P)-dependent_oxidoreduct"/>
</dbReference>
<keyword evidence="3" id="KW-1185">Reference proteome</keyword>
<protein>
    <submittedName>
        <fullName evidence="2">NAD-dependent epimerase/dehydratase family protein</fullName>
    </submittedName>
</protein>
<dbReference type="InterPro" id="IPR036291">
    <property type="entry name" value="NAD(P)-bd_dom_sf"/>
</dbReference>
<reference evidence="3" key="1">
    <citation type="journal article" date="2019" name="Int. J. Syst. Evol. Microbiol.">
        <title>The Global Catalogue of Microorganisms (GCM) 10K type strain sequencing project: providing services to taxonomists for standard genome sequencing and annotation.</title>
        <authorList>
            <consortium name="The Broad Institute Genomics Platform"/>
            <consortium name="The Broad Institute Genome Sequencing Center for Infectious Disease"/>
            <person name="Wu L."/>
            <person name="Ma J."/>
        </authorList>
    </citation>
    <scope>NUCLEOTIDE SEQUENCE [LARGE SCALE GENOMIC DNA]</scope>
    <source>
        <strain evidence="3">CCUG 58938</strain>
    </source>
</reference>
<gene>
    <name evidence="2" type="ORF">ACFQ21_29030</name>
</gene>
<proteinExistence type="predicted"/>
<dbReference type="PANTHER" id="PTHR48079">
    <property type="entry name" value="PROTEIN YEEZ"/>
    <property type="match status" value="1"/>
</dbReference>
<evidence type="ECO:0000313" key="3">
    <source>
        <dbReference type="Proteomes" id="UP001597112"/>
    </source>
</evidence>
<dbReference type="Pfam" id="PF01370">
    <property type="entry name" value="Epimerase"/>
    <property type="match status" value="1"/>
</dbReference>
<name>A0ABW3KCB1_9BACT</name>
<dbReference type="PANTHER" id="PTHR48079:SF6">
    <property type="entry name" value="NAD(P)-BINDING DOMAIN-CONTAINING PROTEIN-RELATED"/>
    <property type="match status" value="1"/>
</dbReference>
<dbReference type="RefSeq" id="WP_377586075.1">
    <property type="nucleotide sequence ID" value="NZ_JBHTKA010000016.1"/>
</dbReference>
<evidence type="ECO:0000313" key="2">
    <source>
        <dbReference type="EMBL" id="MFD1003404.1"/>
    </source>
</evidence>
<sequence length="328" mass="37181">MIAVTGANGLLGSFIIRKLIENKESFVAIKRTNSDTSLLQDVAQYITWRDADVADEVALADALEDVTHVIHAAAIVSFNPRKADQLMDINVMGTRNVVNACLVKNVKRLVHISSVAALGRQKEQRVIDEKNKWVDSSINSTYAESKYFAELEVFRGQEEGLSTVIINPSVILAPANWDNSSAKLFKYVWNEKPFYVDGFLNYVDVRDVAAIAYRMLHEKVEGERFIANAGNIAFKNFFSRLATSFHKKAPHIKLNSTTLKIIARLENFRSWFTSSEPLITKETARIAGTEFIYDNKKIRQLFSFEFQPIDASIEWCCQYYSEKMAGKK</sequence>
<dbReference type="EMBL" id="JBHTKA010000016">
    <property type="protein sequence ID" value="MFD1003404.1"/>
    <property type="molecule type" value="Genomic_DNA"/>
</dbReference>